<proteinExistence type="predicted"/>
<protein>
    <submittedName>
        <fullName evidence="1">Uncharacterized protein</fullName>
    </submittedName>
</protein>
<feature type="non-terminal residue" evidence="1">
    <location>
        <position position="1"/>
    </location>
</feature>
<dbReference type="RefSeq" id="XP_041225978.1">
    <property type="nucleotide sequence ID" value="XM_041361729.1"/>
</dbReference>
<evidence type="ECO:0000313" key="1">
    <source>
        <dbReference type="EMBL" id="KAG1900402.1"/>
    </source>
</evidence>
<dbReference type="AlphaFoldDB" id="A0AAD4HL11"/>
<evidence type="ECO:0000313" key="2">
    <source>
        <dbReference type="Proteomes" id="UP001195769"/>
    </source>
</evidence>
<gene>
    <name evidence="1" type="ORF">F5891DRAFT_1033892</name>
</gene>
<organism evidence="1 2">
    <name type="scientific">Suillus fuscotomentosus</name>
    <dbReference type="NCBI Taxonomy" id="1912939"/>
    <lineage>
        <taxon>Eukaryota</taxon>
        <taxon>Fungi</taxon>
        <taxon>Dikarya</taxon>
        <taxon>Basidiomycota</taxon>
        <taxon>Agaricomycotina</taxon>
        <taxon>Agaricomycetes</taxon>
        <taxon>Agaricomycetidae</taxon>
        <taxon>Boletales</taxon>
        <taxon>Suillineae</taxon>
        <taxon>Suillaceae</taxon>
        <taxon>Suillus</taxon>
    </lineage>
</organism>
<reference evidence="1" key="1">
    <citation type="journal article" date="2020" name="New Phytol.">
        <title>Comparative genomics reveals dynamic genome evolution in host specialist ectomycorrhizal fungi.</title>
        <authorList>
            <person name="Lofgren L.A."/>
            <person name="Nguyen N.H."/>
            <person name="Vilgalys R."/>
            <person name="Ruytinx J."/>
            <person name="Liao H.L."/>
            <person name="Branco S."/>
            <person name="Kuo A."/>
            <person name="LaButti K."/>
            <person name="Lipzen A."/>
            <person name="Andreopoulos W."/>
            <person name="Pangilinan J."/>
            <person name="Riley R."/>
            <person name="Hundley H."/>
            <person name="Na H."/>
            <person name="Barry K."/>
            <person name="Grigoriev I.V."/>
            <person name="Stajich J.E."/>
            <person name="Kennedy P.G."/>
        </authorList>
    </citation>
    <scope>NUCLEOTIDE SEQUENCE</scope>
    <source>
        <strain evidence="1">FC203</strain>
    </source>
</reference>
<keyword evidence="2" id="KW-1185">Reference proteome</keyword>
<dbReference type="Proteomes" id="UP001195769">
    <property type="component" value="Unassembled WGS sequence"/>
</dbReference>
<name>A0AAD4HL11_9AGAM</name>
<dbReference type="EMBL" id="JABBWK010000027">
    <property type="protein sequence ID" value="KAG1900402.1"/>
    <property type="molecule type" value="Genomic_DNA"/>
</dbReference>
<feature type="non-terminal residue" evidence="1">
    <location>
        <position position="72"/>
    </location>
</feature>
<accession>A0AAD4HL11</accession>
<sequence>RFVLASGLLRVTALTMFTGKDAKKAVQHTFEDLAKNNEYHFAFLQARGRKPTIRLVERGTFLQAEMRQDKYL</sequence>
<comment type="caution">
    <text evidence="1">The sequence shown here is derived from an EMBL/GenBank/DDBJ whole genome shotgun (WGS) entry which is preliminary data.</text>
</comment>
<dbReference type="GeneID" id="64656027"/>